<reference evidence="1 2" key="1">
    <citation type="submission" date="2019-05" db="EMBL/GenBank/DDBJ databases">
        <authorList>
            <person name="Karczewska-Golec J."/>
            <person name="Decewicz P."/>
            <person name="Golec P."/>
        </authorList>
    </citation>
    <scope>NUCLEOTIDE SEQUENCE [LARGE SCALE GENOMIC DNA]</scope>
</reference>
<evidence type="ECO:0000313" key="1">
    <source>
        <dbReference type="EMBL" id="QDB70977.1"/>
    </source>
</evidence>
<dbReference type="Proteomes" id="UP000315813">
    <property type="component" value="Segment"/>
</dbReference>
<sequence>MTTLLILLLSLPYLFFAFLFGYAVWHALGCPGKRAKGQPKG</sequence>
<evidence type="ECO:0000313" key="2">
    <source>
        <dbReference type="Proteomes" id="UP000315813"/>
    </source>
</evidence>
<name>A0A4Y5TNM8_9CAUD</name>
<protein>
    <submittedName>
        <fullName evidence="1">Uncharacterized protein</fullName>
    </submittedName>
</protein>
<organism evidence="1 2">
    <name type="scientific">Bordetella phage vB_BbrP_BB8</name>
    <dbReference type="NCBI Taxonomy" id="2587820"/>
    <lineage>
        <taxon>Viruses</taxon>
        <taxon>Duplodnaviria</taxon>
        <taxon>Heunggongvirae</taxon>
        <taxon>Uroviricota</taxon>
        <taxon>Caudoviricetes</taxon>
        <taxon>Autographivirales</taxon>
        <taxon>Autographivirales incertae sedis</taxon>
        <taxon>Vistulavirus</taxon>
        <taxon>Vistulavirus BB8</taxon>
    </lineage>
</organism>
<dbReference type="EMBL" id="MK984681">
    <property type="protein sequence ID" value="QDB70977.1"/>
    <property type="molecule type" value="Genomic_DNA"/>
</dbReference>
<gene>
    <name evidence="1" type="ORF">bb8_p02</name>
</gene>
<keyword evidence="2" id="KW-1185">Reference proteome</keyword>
<accession>A0A4Y5TNM8</accession>
<proteinExistence type="predicted"/>